<keyword evidence="1" id="KW-0694">RNA-binding</keyword>
<keyword evidence="3" id="KW-0689">Ribosomal protein</keyword>
<reference evidence="3" key="1">
    <citation type="journal article" date="2021" name="Proc. Natl. Acad. Sci. U.S.A.">
        <title>A Catalog of Tens of Thousands of Viruses from Human Metagenomes Reveals Hidden Associations with Chronic Diseases.</title>
        <authorList>
            <person name="Tisza M.J."/>
            <person name="Buck C.B."/>
        </authorList>
    </citation>
    <scope>NUCLEOTIDE SEQUENCE</scope>
    <source>
        <strain evidence="3">CtNQV2</strain>
    </source>
</reference>
<proteinExistence type="predicted"/>
<dbReference type="InterPro" id="IPR009019">
    <property type="entry name" value="KH_sf_prok-type"/>
</dbReference>
<keyword evidence="3" id="KW-0687">Ribonucleoprotein</keyword>
<dbReference type="PROSITE" id="PS50823">
    <property type="entry name" value="KH_TYPE_2"/>
    <property type="match status" value="1"/>
</dbReference>
<organism evidence="3">
    <name type="scientific">Myoviridae sp. ctNQV2</name>
    <dbReference type="NCBI Taxonomy" id="2827683"/>
    <lineage>
        <taxon>Viruses</taxon>
        <taxon>Duplodnaviria</taxon>
        <taxon>Heunggongvirae</taxon>
        <taxon>Uroviricota</taxon>
        <taxon>Caudoviricetes</taxon>
    </lineage>
</organism>
<dbReference type="SUPFAM" id="SSF54814">
    <property type="entry name" value="Prokaryotic type KH domain (KH-domain type II)"/>
    <property type="match status" value="1"/>
</dbReference>
<protein>
    <submittedName>
        <fullName evidence="3">30S ribosomal protein S3</fullName>
    </submittedName>
</protein>
<dbReference type="InterPro" id="IPR015946">
    <property type="entry name" value="KH_dom-like_a/b"/>
</dbReference>
<dbReference type="Pfam" id="PF07650">
    <property type="entry name" value="KH_2"/>
    <property type="match status" value="1"/>
</dbReference>
<dbReference type="GO" id="GO:0003723">
    <property type="term" value="F:RNA binding"/>
    <property type="evidence" value="ECO:0007669"/>
    <property type="project" value="UniProtKB-KW"/>
</dbReference>
<dbReference type="EMBL" id="BK032510">
    <property type="protein sequence ID" value="DAF43660.1"/>
    <property type="molecule type" value="Genomic_DNA"/>
</dbReference>
<dbReference type="Gene3D" id="3.30.300.20">
    <property type="match status" value="1"/>
</dbReference>
<evidence type="ECO:0000259" key="2">
    <source>
        <dbReference type="PROSITE" id="PS50823"/>
    </source>
</evidence>
<evidence type="ECO:0000313" key="3">
    <source>
        <dbReference type="EMBL" id="DAF43660.1"/>
    </source>
</evidence>
<feature type="domain" description="KH type-2" evidence="2">
    <location>
        <begin position="51"/>
        <end position="122"/>
    </location>
</feature>
<evidence type="ECO:0000256" key="1">
    <source>
        <dbReference type="ARBA" id="ARBA00022884"/>
    </source>
</evidence>
<accession>A0A8S5RY19</accession>
<dbReference type="InterPro" id="IPR004044">
    <property type="entry name" value="KH_dom_type_2"/>
</dbReference>
<sequence length="134" mass="15437">MGKFKKFIERKIKQLFIKNEMNILSFKVENECFMDGSKSKTLAIYSPLKTVYLCIEKVYNTANILQIHGINVDTQKDIIDIKIFTKRPGILIGRGGSDIDKLTKEISLMFDKKAMIDIIEIKHDINAPCSTYSW</sequence>
<name>A0A8S5RY19_9CAUD</name>